<dbReference type="GO" id="GO:0031418">
    <property type="term" value="F:L-ascorbic acid binding"/>
    <property type="evidence" value="ECO:0007669"/>
    <property type="project" value="InterPro"/>
</dbReference>
<dbReference type="Proteomes" id="UP000241074">
    <property type="component" value="Chromosome"/>
</dbReference>
<proteinExistence type="predicted"/>
<dbReference type="AlphaFoldDB" id="A0A2P1PWX3"/>
<dbReference type="InterPro" id="IPR044862">
    <property type="entry name" value="Pro_4_hyd_alph_FE2OG_OXY"/>
</dbReference>
<name>A0A2P1PWX3_9GAMM</name>
<dbReference type="PANTHER" id="PTHR10869">
    <property type="entry name" value="PROLYL 4-HYDROXYLASE ALPHA SUBUNIT"/>
    <property type="match status" value="1"/>
</dbReference>
<feature type="domain" description="Prolyl 4-hydroxylase alpha subunit" evidence="6">
    <location>
        <begin position="13"/>
        <end position="192"/>
    </location>
</feature>
<accession>A0A2P1PWX3</accession>
<evidence type="ECO:0000256" key="2">
    <source>
        <dbReference type="ARBA" id="ARBA00022723"/>
    </source>
</evidence>
<dbReference type="InterPro" id="IPR006620">
    <property type="entry name" value="Pro_4_hyd_alph"/>
</dbReference>
<dbReference type="PANTHER" id="PTHR10869:SF246">
    <property type="entry name" value="TRANSMEMBRANE PROLYL 4-HYDROXYLASE"/>
    <property type="match status" value="1"/>
</dbReference>
<dbReference type="OrthoDB" id="564897at2"/>
<evidence type="ECO:0000259" key="6">
    <source>
        <dbReference type="SMART" id="SM00702"/>
    </source>
</evidence>
<gene>
    <name evidence="7" type="ORF">C7S18_20015</name>
</gene>
<dbReference type="Gene3D" id="2.60.120.620">
    <property type="entry name" value="q2cbj1_9rhob like domain"/>
    <property type="match status" value="1"/>
</dbReference>
<dbReference type="EMBL" id="CP027860">
    <property type="protein sequence ID" value="AVP99314.1"/>
    <property type="molecule type" value="Genomic_DNA"/>
</dbReference>
<dbReference type="Pfam" id="PF13640">
    <property type="entry name" value="2OG-FeII_Oxy_3"/>
    <property type="match status" value="1"/>
</dbReference>
<dbReference type="RefSeq" id="WP_106893232.1">
    <property type="nucleotide sequence ID" value="NZ_CP027860.1"/>
</dbReference>
<dbReference type="GO" id="GO:0016705">
    <property type="term" value="F:oxidoreductase activity, acting on paired donors, with incorporation or reduction of molecular oxygen"/>
    <property type="evidence" value="ECO:0007669"/>
    <property type="project" value="InterPro"/>
</dbReference>
<comment type="cofactor">
    <cofactor evidence="1">
        <name>L-ascorbate</name>
        <dbReference type="ChEBI" id="CHEBI:38290"/>
    </cofactor>
</comment>
<dbReference type="KEGG" id="xba:C7S18_20015"/>
<evidence type="ECO:0000313" key="8">
    <source>
        <dbReference type="Proteomes" id="UP000241074"/>
    </source>
</evidence>
<keyword evidence="3" id="KW-0223">Dioxygenase</keyword>
<keyword evidence="5" id="KW-0408">Iron</keyword>
<protein>
    <submittedName>
        <fullName evidence="7">2OG-Fe(II) oxygenase</fullName>
    </submittedName>
</protein>
<evidence type="ECO:0000256" key="3">
    <source>
        <dbReference type="ARBA" id="ARBA00022964"/>
    </source>
</evidence>
<keyword evidence="2" id="KW-0479">Metal-binding</keyword>
<dbReference type="SMART" id="SM00702">
    <property type="entry name" value="P4Hc"/>
    <property type="match status" value="1"/>
</dbReference>
<organism evidence="7 8">
    <name type="scientific">Ahniella affigens</name>
    <dbReference type="NCBI Taxonomy" id="2021234"/>
    <lineage>
        <taxon>Bacteria</taxon>
        <taxon>Pseudomonadati</taxon>
        <taxon>Pseudomonadota</taxon>
        <taxon>Gammaproteobacteria</taxon>
        <taxon>Lysobacterales</taxon>
        <taxon>Rhodanobacteraceae</taxon>
        <taxon>Ahniella</taxon>
    </lineage>
</organism>
<evidence type="ECO:0000256" key="5">
    <source>
        <dbReference type="ARBA" id="ARBA00023004"/>
    </source>
</evidence>
<dbReference type="InterPro" id="IPR045054">
    <property type="entry name" value="P4HA-like"/>
</dbReference>
<evidence type="ECO:0000313" key="7">
    <source>
        <dbReference type="EMBL" id="AVP99314.1"/>
    </source>
</evidence>
<dbReference type="GO" id="GO:0051213">
    <property type="term" value="F:dioxygenase activity"/>
    <property type="evidence" value="ECO:0007669"/>
    <property type="project" value="UniProtKB-KW"/>
</dbReference>
<sequence>MTDLLPAQRDLATAIQVFDDALDPAFCARMVQSFDALRRFQKVNGRGVREGHDDSAWTELDIGPLSDAGFRQHIGHNMLQHLARYNAALKLHLPVPPSPKVSELIVKRYRVGGGEKFQPHFDSIGPVANRYLVFLWYLNDVEVGGETEFVDLGMKVAPKAGRLLMFPPYWMYQHQGCAPVSNDKFILSTYFLF</sequence>
<reference evidence="7 8" key="2">
    <citation type="submission" date="2018-03" db="EMBL/GenBank/DDBJ databases">
        <authorList>
            <person name="Keele B.F."/>
        </authorList>
    </citation>
    <scope>NUCLEOTIDE SEQUENCE [LARGE SCALE GENOMIC DNA]</scope>
    <source>
        <strain evidence="7 8">D13</strain>
    </source>
</reference>
<dbReference type="GO" id="GO:0005506">
    <property type="term" value="F:iron ion binding"/>
    <property type="evidence" value="ECO:0007669"/>
    <property type="project" value="InterPro"/>
</dbReference>
<evidence type="ECO:0000256" key="1">
    <source>
        <dbReference type="ARBA" id="ARBA00001961"/>
    </source>
</evidence>
<evidence type="ECO:0000256" key="4">
    <source>
        <dbReference type="ARBA" id="ARBA00023002"/>
    </source>
</evidence>
<reference evidence="7 8" key="1">
    <citation type="submission" date="2018-03" db="EMBL/GenBank/DDBJ databases">
        <title>Ahniella affigens gen. nov., sp. nov., a gammaproteobacterium isolated from sandy soil near a stream.</title>
        <authorList>
            <person name="Ko Y."/>
            <person name="Kim J.-H."/>
        </authorList>
    </citation>
    <scope>NUCLEOTIDE SEQUENCE [LARGE SCALE GENOMIC DNA]</scope>
    <source>
        <strain evidence="7 8">D13</strain>
    </source>
</reference>
<keyword evidence="4" id="KW-0560">Oxidoreductase</keyword>
<keyword evidence="8" id="KW-1185">Reference proteome</keyword>